<accession>A0A914HQ18</accession>
<evidence type="ECO:0000256" key="1">
    <source>
        <dbReference type="ARBA" id="ARBA00023125"/>
    </source>
</evidence>
<dbReference type="InterPro" id="IPR006600">
    <property type="entry name" value="HTH_CenpB_DNA-bd_dom"/>
</dbReference>
<reference evidence="4" key="1">
    <citation type="submission" date="2022-11" db="UniProtKB">
        <authorList>
            <consortium name="WormBaseParasite"/>
        </authorList>
    </citation>
    <scope>IDENTIFICATION</scope>
</reference>
<name>A0A914HQ18_GLORO</name>
<dbReference type="GO" id="GO:0003677">
    <property type="term" value="F:DNA binding"/>
    <property type="evidence" value="ECO:0007669"/>
    <property type="project" value="UniProtKB-KW"/>
</dbReference>
<evidence type="ECO:0000313" key="3">
    <source>
        <dbReference type="Proteomes" id="UP000887572"/>
    </source>
</evidence>
<feature type="domain" description="HTH CENPB-type" evidence="2">
    <location>
        <begin position="1"/>
        <end position="24"/>
    </location>
</feature>
<proteinExistence type="predicted"/>
<keyword evidence="3" id="KW-1185">Reference proteome</keyword>
<dbReference type="Proteomes" id="UP000887572">
    <property type="component" value="Unplaced"/>
</dbReference>
<protein>
    <submittedName>
        <fullName evidence="4">HTH CENPB-type domain-containing protein</fullName>
    </submittedName>
</protein>
<dbReference type="AlphaFoldDB" id="A0A914HQ18"/>
<dbReference type="PROSITE" id="PS51253">
    <property type="entry name" value="HTH_CENPB"/>
    <property type="match status" value="1"/>
</dbReference>
<keyword evidence="1" id="KW-0238">DNA-binding</keyword>
<evidence type="ECO:0000259" key="2">
    <source>
        <dbReference type="PROSITE" id="PS51253"/>
    </source>
</evidence>
<dbReference type="WBParaSite" id="Gr19_v10_g3393.t1">
    <property type="protein sequence ID" value="Gr19_v10_g3393.t1"/>
    <property type="gene ID" value="Gr19_v10_g3393"/>
</dbReference>
<organism evidence="3 4">
    <name type="scientific">Globodera rostochiensis</name>
    <name type="common">Golden nematode worm</name>
    <name type="synonym">Heterodera rostochiensis</name>
    <dbReference type="NCBI Taxonomy" id="31243"/>
    <lineage>
        <taxon>Eukaryota</taxon>
        <taxon>Metazoa</taxon>
        <taxon>Ecdysozoa</taxon>
        <taxon>Nematoda</taxon>
        <taxon>Chromadorea</taxon>
        <taxon>Rhabditida</taxon>
        <taxon>Tylenchina</taxon>
        <taxon>Tylenchomorpha</taxon>
        <taxon>Tylenchoidea</taxon>
        <taxon>Heteroderidae</taxon>
        <taxon>Heteroderinae</taxon>
        <taxon>Globodera</taxon>
    </lineage>
</organism>
<evidence type="ECO:0000313" key="4">
    <source>
        <dbReference type="WBParaSite" id="Gr19_v10_g3393.t1"/>
    </source>
</evidence>
<sequence>MDEFSGSKGWLDCFMKRHNFTLRRPTSVAQKPPDAYVDAIINFILYVQKLWKTNDYKFVYACDETALWLEPSGGSCASEKGAKSVTVLNTVHEKARVTVILTARTDGFKLPPFVLFIAAAPTRRGY</sequence>